<evidence type="ECO:0000313" key="6">
    <source>
        <dbReference type="Proteomes" id="UP000755667"/>
    </source>
</evidence>
<gene>
    <name evidence="4" type="ORF">JQX41_07850</name>
    <name evidence="5" type="ORF">JQX48_07855</name>
</gene>
<keyword evidence="2" id="KW-0472">Membrane</keyword>
<accession>A0A9Q2S1C1</accession>
<feature type="coiled-coil region" evidence="1">
    <location>
        <begin position="47"/>
        <end position="74"/>
    </location>
</feature>
<evidence type="ECO:0000313" key="5">
    <source>
        <dbReference type="EMBL" id="MBM2416877.1"/>
    </source>
</evidence>
<keyword evidence="1" id="KW-0175">Coiled coil</keyword>
<dbReference type="Proteomes" id="UP000809440">
    <property type="component" value="Unassembled WGS sequence"/>
</dbReference>
<dbReference type="Gene3D" id="3.30.1380.10">
    <property type="match status" value="1"/>
</dbReference>
<keyword evidence="7" id="KW-1185">Reference proteome</keyword>
<dbReference type="Proteomes" id="UP000755667">
    <property type="component" value="Unassembled WGS sequence"/>
</dbReference>
<keyword evidence="2" id="KW-0812">Transmembrane</keyword>
<evidence type="ECO:0000313" key="4">
    <source>
        <dbReference type="EMBL" id="MBM2412209.1"/>
    </source>
</evidence>
<dbReference type="AlphaFoldDB" id="A0A9Q2S1C1"/>
<sequence length="290" mass="31769">MRLLPAIILSIAIILAPIIWIFVPRLMSGGEEGFAGTAIDSGARIEIEMLSQQVEDLQIRLDDMAQEMSRIAATASRAPVAPFPDQALAAPQPGTGADVFRQNGQNDIIDAYAQVVLIANRREVNEGLTIAGPSYLTRVFGPPREVMSDNCEEMTNPRLASKLVLEDVGPIRVRMLKPAADSIRRVFEEVRVTDPDLYARINTAGSLCVRQIRGTRGRASTHAFGLAVDLNIDGVLDTLGDGKTQLGLTILADFFRDEGWVWGASWGREDSMHFEVSRQKLDEWINAGAL</sequence>
<reference evidence="4 7" key="1">
    <citation type="submission" date="2021-01" db="EMBL/GenBank/DDBJ databases">
        <title>Diatom-associated Roseobacters Show Island Model of Population Structure.</title>
        <authorList>
            <person name="Qu L."/>
            <person name="Feng X."/>
            <person name="Chen Y."/>
            <person name="Li L."/>
            <person name="Wang X."/>
            <person name="Hu Z."/>
            <person name="Wang H."/>
            <person name="Luo H."/>
        </authorList>
    </citation>
    <scope>NUCLEOTIDE SEQUENCE</scope>
    <source>
        <strain evidence="5 7">CC28-63</strain>
        <strain evidence="4">CC28-69</strain>
    </source>
</reference>
<comment type="caution">
    <text evidence="4">The sequence shown here is derived from an EMBL/GenBank/DDBJ whole genome shotgun (WGS) entry which is preliminary data.</text>
</comment>
<proteinExistence type="predicted"/>
<name>A0A9Q2S1C1_9RHOB</name>
<dbReference type="EMBL" id="JAFBXF010000004">
    <property type="protein sequence ID" value="MBM2416877.1"/>
    <property type="molecule type" value="Genomic_DNA"/>
</dbReference>
<dbReference type="InterPro" id="IPR039561">
    <property type="entry name" value="Peptidase_M15C"/>
</dbReference>
<evidence type="ECO:0000313" key="7">
    <source>
        <dbReference type="Proteomes" id="UP000809440"/>
    </source>
</evidence>
<evidence type="ECO:0000256" key="1">
    <source>
        <dbReference type="SAM" id="Coils"/>
    </source>
</evidence>
<feature type="domain" description="Peptidase M15C" evidence="3">
    <location>
        <begin position="214"/>
        <end position="276"/>
    </location>
</feature>
<evidence type="ECO:0000256" key="2">
    <source>
        <dbReference type="SAM" id="Phobius"/>
    </source>
</evidence>
<feature type="transmembrane region" description="Helical" evidence="2">
    <location>
        <begin position="6"/>
        <end position="23"/>
    </location>
</feature>
<keyword evidence="2" id="KW-1133">Transmembrane helix</keyword>
<organism evidence="4 6">
    <name type="scientific">Marivita cryptomonadis</name>
    <dbReference type="NCBI Taxonomy" id="505252"/>
    <lineage>
        <taxon>Bacteria</taxon>
        <taxon>Pseudomonadati</taxon>
        <taxon>Pseudomonadota</taxon>
        <taxon>Alphaproteobacteria</taxon>
        <taxon>Rhodobacterales</taxon>
        <taxon>Roseobacteraceae</taxon>
        <taxon>Marivita</taxon>
    </lineage>
</organism>
<dbReference type="SUPFAM" id="SSF55166">
    <property type="entry name" value="Hedgehog/DD-peptidase"/>
    <property type="match status" value="1"/>
</dbReference>
<dbReference type="GO" id="GO:0008233">
    <property type="term" value="F:peptidase activity"/>
    <property type="evidence" value="ECO:0007669"/>
    <property type="project" value="InterPro"/>
</dbReference>
<evidence type="ECO:0000259" key="3">
    <source>
        <dbReference type="Pfam" id="PF13539"/>
    </source>
</evidence>
<dbReference type="Pfam" id="PF13539">
    <property type="entry name" value="Peptidase_M15_4"/>
    <property type="match status" value="1"/>
</dbReference>
<protein>
    <submittedName>
        <fullName evidence="4">M15 family metallopeptidase</fullName>
    </submittedName>
</protein>
<dbReference type="OrthoDB" id="9799970at2"/>
<dbReference type="RefSeq" id="WP_085629033.1">
    <property type="nucleotide sequence ID" value="NZ_JAFBWU010000004.1"/>
</dbReference>
<dbReference type="EMBL" id="JAFBXE010000004">
    <property type="protein sequence ID" value="MBM2412209.1"/>
    <property type="molecule type" value="Genomic_DNA"/>
</dbReference>
<dbReference type="GeneID" id="62640764"/>
<dbReference type="InterPro" id="IPR009045">
    <property type="entry name" value="Zn_M74/Hedgehog-like"/>
</dbReference>